<keyword evidence="10" id="KW-0472">Membrane</keyword>
<name>A0A3P8X9S0_ESOLU</name>
<dbReference type="SMART" id="SM00365">
    <property type="entry name" value="LRR_SD22"/>
    <property type="match status" value="9"/>
</dbReference>
<dbReference type="PROSITE" id="PS50104">
    <property type="entry name" value="TIR"/>
    <property type="match status" value="1"/>
</dbReference>
<keyword evidence="8" id="KW-0391">Immunity</keyword>
<dbReference type="InterPro" id="IPR003591">
    <property type="entry name" value="Leu-rich_rpt_typical-subtyp"/>
</dbReference>
<dbReference type="InterPro" id="IPR000483">
    <property type="entry name" value="Cys-rich_flank_reg_C"/>
</dbReference>
<dbReference type="Gene3D" id="3.80.10.10">
    <property type="entry name" value="Ribonuclease Inhibitor"/>
    <property type="match status" value="4"/>
</dbReference>
<dbReference type="GO" id="GO:0006954">
    <property type="term" value="P:inflammatory response"/>
    <property type="evidence" value="ECO:0007669"/>
    <property type="project" value="UniProtKB-KW"/>
</dbReference>
<dbReference type="GeneTree" id="ENSGT00940000163999"/>
<dbReference type="SMART" id="SM00082">
    <property type="entry name" value="LRRCT"/>
    <property type="match status" value="1"/>
</dbReference>
<dbReference type="InterPro" id="IPR035897">
    <property type="entry name" value="Toll_tir_struct_dom_sf"/>
</dbReference>
<evidence type="ECO:0000256" key="11">
    <source>
        <dbReference type="ARBA" id="ARBA00023170"/>
    </source>
</evidence>
<dbReference type="OMA" id="SYERREC"/>
<dbReference type="GO" id="GO:0038023">
    <property type="term" value="F:signaling receptor activity"/>
    <property type="evidence" value="ECO:0007669"/>
    <property type="project" value="TreeGrafter"/>
</dbReference>
<dbReference type="SMART" id="SM00255">
    <property type="entry name" value="TIR"/>
    <property type="match status" value="1"/>
</dbReference>
<protein>
    <recommendedName>
        <fullName evidence="14">TIR domain-containing protein</fullName>
    </recommendedName>
</protein>
<dbReference type="PANTHER" id="PTHR24365">
    <property type="entry name" value="TOLL-LIKE RECEPTOR"/>
    <property type="match status" value="1"/>
</dbReference>
<keyword evidence="16" id="KW-1185">Reference proteome</keyword>
<dbReference type="Ensembl" id="ENSELUT00000017523.3">
    <property type="protein sequence ID" value="ENSELUP00000001351.3"/>
    <property type="gene ID" value="ENSELUG00000002846.3"/>
</dbReference>
<dbReference type="Pfam" id="PF01582">
    <property type="entry name" value="TIR"/>
    <property type="match status" value="1"/>
</dbReference>
<dbReference type="PROSITE" id="PS51450">
    <property type="entry name" value="LRR"/>
    <property type="match status" value="4"/>
</dbReference>
<feature type="domain" description="TIR" evidence="14">
    <location>
        <begin position="807"/>
        <end position="948"/>
    </location>
</feature>
<dbReference type="STRING" id="8010.ENSELUP00000001351"/>
<reference evidence="15" key="2">
    <citation type="submission" date="2020-02" db="EMBL/GenBank/DDBJ databases">
        <title>Esox lucius (northern pike) genome, fEsoLuc1, primary haplotype.</title>
        <authorList>
            <person name="Myers G."/>
            <person name="Karagic N."/>
            <person name="Meyer A."/>
            <person name="Pippel M."/>
            <person name="Reichard M."/>
            <person name="Winkler S."/>
            <person name="Tracey A."/>
            <person name="Sims Y."/>
            <person name="Howe K."/>
            <person name="Rhie A."/>
            <person name="Formenti G."/>
            <person name="Durbin R."/>
            <person name="Fedrigo O."/>
            <person name="Jarvis E.D."/>
        </authorList>
    </citation>
    <scope>NUCLEOTIDE SEQUENCE [LARGE SCALE GENOMIC DNA]</scope>
</reference>
<evidence type="ECO:0000256" key="1">
    <source>
        <dbReference type="ARBA" id="ARBA00004479"/>
    </source>
</evidence>
<evidence type="ECO:0000256" key="6">
    <source>
        <dbReference type="ARBA" id="ARBA00022729"/>
    </source>
</evidence>
<keyword evidence="5" id="KW-0812">Transmembrane</keyword>
<dbReference type="SUPFAM" id="SSF52058">
    <property type="entry name" value="L domain-like"/>
    <property type="match status" value="3"/>
</dbReference>
<keyword evidence="6" id="KW-0732">Signal</keyword>
<reference evidence="15" key="3">
    <citation type="submission" date="2025-08" db="UniProtKB">
        <authorList>
            <consortium name="Ensembl"/>
        </authorList>
    </citation>
    <scope>IDENTIFICATION</scope>
</reference>
<evidence type="ECO:0000256" key="10">
    <source>
        <dbReference type="ARBA" id="ARBA00023136"/>
    </source>
</evidence>
<dbReference type="InterPro" id="IPR001611">
    <property type="entry name" value="Leu-rich_rpt"/>
</dbReference>
<dbReference type="InterPro" id="IPR032675">
    <property type="entry name" value="LRR_dom_sf"/>
</dbReference>
<dbReference type="SMART" id="SM00369">
    <property type="entry name" value="LRR_TYP"/>
    <property type="match status" value="14"/>
</dbReference>
<sequence>MELRNTTMAARRSGAAYYQQSVAQCFLLCCCIFVNPGIGYSLKNCTVRETLDDPNMKVVCTMRKLQAIPDDIPQKVRTLDISCNNIALIKKSDFKDLMVVNILNMSSNQICFVEGGAFLDLVTLKELNLADNKLTTLTEDLFLGLGNLSVLRLDNNLIKTIASLSFHCLSNLQKLNLTRNRLKFLKDIHPILQFTNLQELFIGFNRFTTFQSQEISNTSMGLQVLDVSSNPLGVFRITGDVLPHLQTLNLSFSGPNGSLEWDVLNSSFLSSVSILNLNGVNMSSDWVDMVLQSFNSSLKQLTLYNIGEERIKTFTDAACRIPKLRVLRLLQSNILFVSEEMLQSCNKLTELDLSNNLLTELSNSSFKSMTQLDTLNLGKNRLSSVPNVIRNLQSLHQLDLSVNNINKLHCSDFVNLTGLSILHIYHNKIPNIEGCVFQHLRDLKVLNIGTNKFLTLAGAFKNGFQQQLEILDLRGGLLETLSNGDFKGLTSLQSLVMYNNKISVIENGAFEGLGNLINLHLASNKITRVLTGDTFKGLTKLKELNLSSNRISYETQGELNYPPFCLLSSLEILIIFSQHPAGMIYLPSNFLKGLKSLLVFNAKNLNIRSLHPNTFIYTPKLLSLDISLNEFRVLSPEPFLPVPRLNQLFLSKAQLPSLDFLIGANLTQLSLLKVTNNALTAISPEEITSIPALSYIELKYNAFICDCSNSWFINWLKESNKIQVVYAYDYECKNPVVPKDTKLLELDTNYCSISFLCFISTTCVVLFTLIVSYTYHLLRWQVVYAYYLFLAYLHDTKRRKTCAPHKGQYDAFISYNAHDEPWVLRELLPKLEGEQGWRLCLHHRDFQPGKPIMDNITDAIYGCRKTICVISRRYLESEWCSREIQMANFRLLDEQKDVLILVFLEDIPAQELSPYHRMRRLVKKRTYLSWPRAGEHPGVFWEKLRLALETRNCTAEENPLLSGEERPL</sequence>
<reference evidence="15" key="4">
    <citation type="submission" date="2025-09" db="UniProtKB">
        <authorList>
            <consortium name="Ensembl"/>
        </authorList>
    </citation>
    <scope>IDENTIFICATION</scope>
</reference>
<keyword evidence="9" id="KW-1133">Transmembrane helix</keyword>
<evidence type="ECO:0000256" key="12">
    <source>
        <dbReference type="ARBA" id="ARBA00023180"/>
    </source>
</evidence>
<evidence type="ECO:0000256" key="2">
    <source>
        <dbReference type="ARBA" id="ARBA00009634"/>
    </source>
</evidence>
<evidence type="ECO:0000256" key="5">
    <source>
        <dbReference type="ARBA" id="ARBA00022692"/>
    </source>
</evidence>
<keyword evidence="4" id="KW-0433">Leucine-rich repeat</keyword>
<dbReference type="AlphaFoldDB" id="A0A3P8X9S0"/>
<evidence type="ECO:0000256" key="8">
    <source>
        <dbReference type="ARBA" id="ARBA00022859"/>
    </source>
</evidence>
<dbReference type="InParanoid" id="A0A3P8X9S0"/>
<comment type="subcellular location">
    <subcellularLocation>
        <location evidence="1">Membrane</location>
        <topology evidence="1">Single-pass type I membrane protein</topology>
    </subcellularLocation>
</comment>
<evidence type="ECO:0000313" key="16">
    <source>
        <dbReference type="Proteomes" id="UP000265140"/>
    </source>
</evidence>
<keyword evidence="12" id="KW-0325">Glycoprotein</keyword>
<dbReference type="InterPro" id="IPR000157">
    <property type="entry name" value="TIR_dom"/>
</dbReference>
<keyword evidence="7" id="KW-0677">Repeat</keyword>
<dbReference type="Gene3D" id="3.40.50.10140">
    <property type="entry name" value="Toll/interleukin-1 receptor homology (TIR) domain"/>
    <property type="match status" value="1"/>
</dbReference>
<dbReference type="Bgee" id="ENSELUG00000002846">
    <property type="expression patterns" value="Expressed in spleen and 10 other cell types or tissues"/>
</dbReference>
<comment type="similarity">
    <text evidence="2">Belongs to the Toll-like receptor family.</text>
</comment>
<evidence type="ECO:0000313" key="15">
    <source>
        <dbReference type="Ensembl" id="ENSELUP00000001351.3"/>
    </source>
</evidence>
<dbReference type="PRINTS" id="PR00019">
    <property type="entry name" value="LEURICHRPT"/>
</dbReference>
<reference evidence="16" key="1">
    <citation type="journal article" date="2014" name="PLoS ONE">
        <title>The genome and linkage map of the northern pike (Esox lucius): conserved synteny revealed between the salmonid sister group and the Neoteleostei.</title>
        <authorList>
            <person name="Rondeau E.B."/>
            <person name="Minkley D.R."/>
            <person name="Leong J.S."/>
            <person name="Messmer A.M."/>
            <person name="Jantzen J.R."/>
            <person name="von Schalburg K.R."/>
            <person name="Lemon C."/>
            <person name="Bird N.H."/>
            <person name="Koop B.F."/>
        </authorList>
    </citation>
    <scope>NUCLEOTIDE SEQUENCE</scope>
</reference>
<evidence type="ECO:0000259" key="14">
    <source>
        <dbReference type="PROSITE" id="PS50104"/>
    </source>
</evidence>
<dbReference type="GO" id="GO:0005886">
    <property type="term" value="C:plasma membrane"/>
    <property type="evidence" value="ECO:0007669"/>
    <property type="project" value="TreeGrafter"/>
</dbReference>
<evidence type="ECO:0000256" key="7">
    <source>
        <dbReference type="ARBA" id="ARBA00022737"/>
    </source>
</evidence>
<organism evidence="15 16">
    <name type="scientific">Esox lucius</name>
    <name type="common">Northern pike</name>
    <dbReference type="NCBI Taxonomy" id="8010"/>
    <lineage>
        <taxon>Eukaryota</taxon>
        <taxon>Metazoa</taxon>
        <taxon>Chordata</taxon>
        <taxon>Craniata</taxon>
        <taxon>Vertebrata</taxon>
        <taxon>Euteleostomi</taxon>
        <taxon>Actinopterygii</taxon>
        <taxon>Neopterygii</taxon>
        <taxon>Teleostei</taxon>
        <taxon>Protacanthopterygii</taxon>
        <taxon>Esociformes</taxon>
        <taxon>Esocidae</taxon>
        <taxon>Esox</taxon>
    </lineage>
</organism>
<keyword evidence="13" id="KW-0395">Inflammatory response</keyword>
<evidence type="ECO:0000256" key="4">
    <source>
        <dbReference type="ARBA" id="ARBA00022614"/>
    </source>
</evidence>
<evidence type="ECO:0000256" key="3">
    <source>
        <dbReference type="ARBA" id="ARBA00022588"/>
    </source>
</evidence>
<evidence type="ECO:0000256" key="13">
    <source>
        <dbReference type="ARBA" id="ARBA00023198"/>
    </source>
</evidence>
<dbReference type="SUPFAM" id="SSF52200">
    <property type="entry name" value="Toll/Interleukin receptor TIR domain"/>
    <property type="match status" value="1"/>
</dbReference>
<keyword evidence="11" id="KW-0675">Receptor</keyword>
<accession>A0A3P8X9S0</accession>
<dbReference type="GO" id="GO:0007165">
    <property type="term" value="P:signal transduction"/>
    <property type="evidence" value="ECO:0007669"/>
    <property type="project" value="InterPro"/>
</dbReference>
<keyword evidence="3" id="KW-0399">Innate immunity</keyword>
<dbReference type="GO" id="GO:0045087">
    <property type="term" value="P:innate immune response"/>
    <property type="evidence" value="ECO:0007669"/>
    <property type="project" value="UniProtKB-KW"/>
</dbReference>
<evidence type="ECO:0000256" key="9">
    <source>
        <dbReference type="ARBA" id="ARBA00022989"/>
    </source>
</evidence>
<dbReference type="PANTHER" id="PTHR24365:SF522">
    <property type="entry name" value="LOW QUALITY PROTEIN: TOLL-LIKE RECEPTOR 13-RELATED"/>
    <property type="match status" value="1"/>
</dbReference>
<proteinExistence type="inferred from homology"/>
<dbReference type="Pfam" id="PF13855">
    <property type="entry name" value="LRR_8"/>
    <property type="match status" value="3"/>
</dbReference>
<dbReference type="Proteomes" id="UP000265140">
    <property type="component" value="Chromosome 13"/>
</dbReference>